<dbReference type="EMBL" id="CP002689">
    <property type="protein sequence ID" value="AEE12721.1"/>
    <property type="molecule type" value="Genomic_DNA"/>
</dbReference>
<dbReference type="eggNOG" id="COG0204">
    <property type="taxonomic scope" value="Bacteria"/>
</dbReference>
<dbReference type="GO" id="GO:0019698">
    <property type="term" value="P:D-galacturonate catabolic process"/>
    <property type="evidence" value="ECO:0007669"/>
    <property type="project" value="TreeGrafter"/>
</dbReference>
<sequence length="392" mass="44610">MTTHTAPQPYEYDSIRPYLDEEVPAVVAQLANQPELHYVLSALLSEDETTALLQHLKSIQSVDAFKELISYPLVVKLAKQTTFSVSLSGASRLGGDLPTTFVTNHRDIILDSAFLNLVMRERNYLMPRIAIGDNLFGRPWIEAVVKLNDSFVVRRSLPIRQMLLAAQALSAFIDQSIQQDHKSVWIAQREGRAKDNSDQTQPSVLKMIASSQSNDPLTQLMRVNIAPTTISYEYDPCDILKACELLWRKHHPNEQYVKGGEEDLINMKTGLLGYKGRVHFAIGTRLNELITPELEAELRALPKQQLYPHLATIIDTELHSNYRFYPINYIAYDLLHPDKAHPKELYSEADKEKTLRYLEEQIAKAPTDAYSADELRTQLLQMYAQPLLNAQH</sequence>
<gene>
    <name evidence="1" type="ordered locus">Poras_0774</name>
</gene>
<dbReference type="OrthoDB" id="1078132at2"/>
<dbReference type="KEGG" id="pah:Poras_0774"/>
<evidence type="ECO:0008006" key="3">
    <source>
        <dbReference type="Google" id="ProtNLM"/>
    </source>
</evidence>
<dbReference type="PANTHER" id="PTHR30068:SF3">
    <property type="entry name" value="PHOSPHOLIPID_GLYCEROL ACYLTRANSFERASE DOMAIN-CONTAINING PROTEIN"/>
    <property type="match status" value="1"/>
</dbReference>
<organism evidence="1 2">
    <name type="scientific">Porphyromonas asaccharolytica (strain ATCC 25260 / DSM 20707 / BCRC 10618 / CCUG 7834 / JCM 6326 / LMG 13178 / VPI 4198 / B440)</name>
    <name type="common">Bacteroides asaccharolyticus</name>
    <dbReference type="NCBI Taxonomy" id="879243"/>
    <lineage>
        <taxon>Bacteria</taxon>
        <taxon>Pseudomonadati</taxon>
        <taxon>Bacteroidota</taxon>
        <taxon>Bacteroidia</taxon>
        <taxon>Bacteroidales</taxon>
        <taxon>Porphyromonadaceae</taxon>
        <taxon>Porphyromonas</taxon>
    </lineage>
</organism>
<dbReference type="GO" id="GO:0042840">
    <property type="term" value="P:D-glucuronate catabolic process"/>
    <property type="evidence" value="ECO:0007669"/>
    <property type="project" value="TreeGrafter"/>
</dbReference>
<proteinExistence type="predicted"/>
<reference evidence="2" key="1">
    <citation type="submission" date="2011-04" db="EMBL/GenBank/DDBJ databases">
        <title>The complete genome of Porphyromonas asaccharolytica DSM 20707.</title>
        <authorList>
            <person name="Lucas S."/>
            <person name="Han J."/>
            <person name="Lapidus A."/>
            <person name="Bruce D."/>
            <person name="Goodwin L."/>
            <person name="Pitluck S."/>
            <person name="Peters L."/>
            <person name="Kyrpides N."/>
            <person name="Mavromatis K."/>
            <person name="Ivanova N."/>
            <person name="Ovchinnikova G."/>
            <person name="Pagani I."/>
            <person name="Lu M."/>
            <person name="Detter J.C."/>
            <person name="Tapia R."/>
            <person name="Han C."/>
            <person name="Land M."/>
            <person name="Hauser L."/>
            <person name="Markowitz V."/>
            <person name="Cheng J.-F."/>
            <person name="Hugenholtz P."/>
            <person name="Woyke T."/>
            <person name="Wu D."/>
            <person name="Gronow S."/>
            <person name="Wellnitz S."/>
            <person name="Brambilla E."/>
            <person name="Klenk H.-P."/>
            <person name="Eisen J.A."/>
        </authorList>
    </citation>
    <scope>NUCLEOTIDE SEQUENCE [LARGE SCALE GENOMIC DNA]</scope>
    <source>
        <strain evidence="2">ATCC 25260 / DSM 20707 / VPI 4198</strain>
    </source>
</reference>
<evidence type="ECO:0000313" key="1">
    <source>
        <dbReference type="EMBL" id="AEE12721.1"/>
    </source>
</evidence>
<dbReference type="AlphaFoldDB" id="F4KJZ6"/>
<protein>
    <recommendedName>
        <fullName evidence="3">Phospholipid/glycerol acyltransferase</fullName>
    </recommendedName>
</protein>
<dbReference type="Proteomes" id="UP000006545">
    <property type="component" value="Chromosome"/>
</dbReference>
<accession>F4KJZ6</accession>
<dbReference type="STRING" id="879243.Poras_0774"/>
<name>F4KJZ6_PORAD</name>
<dbReference type="PANTHER" id="PTHR30068">
    <property type="entry name" value="URONATE ISOMERASE"/>
    <property type="match status" value="1"/>
</dbReference>
<evidence type="ECO:0000313" key="2">
    <source>
        <dbReference type="Proteomes" id="UP000006545"/>
    </source>
</evidence>
<keyword evidence="2" id="KW-1185">Reference proteome</keyword>
<dbReference type="RefSeq" id="WP_013760242.1">
    <property type="nucleotide sequence ID" value="NC_015501.1"/>
</dbReference>
<dbReference type="HOGENOM" id="CLU_061982_0_0_10"/>